<evidence type="ECO:0000256" key="1">
    <source>
        <dbReference type="SAM" id="Phobius"/>
    </source>
</evidence>
<reference evidence="2 3" key="1">
    <citation type="journal article" date="2015" name="Genome Biol.">
        <title>Comparative genomics of Steinernema reveals deeply conserved gene regulatory networks.</title>
        <authorList>
            <person name="Dillman A.R."/>
            <person name="Macchietto M."/>
            <person name="Porter C.F."/>
            <person name="Rogers A."/>
            <person name="Williams B."/>
            <person name="Antoshechkin I."/>
            <person name="Lee M.M."/>
            <person name="Goodwin Z."/>
            <person name="Lu X."/>
            <person name="Lewis E.E."/>
            <person name="Goodrich-Blair H."/>
            <person name="Stock S.P."/>
            <person name="Adams B.J."/>
            <person name="Sternberg P.W."/>
            <person name="Mortazavi A."/>
        </authorList>
    </citation>
    <scope>NUCLEOTIDE SEQUENCE [LARGE SCALE GENOMIC DNA]</scope>
    <source>
        <strain evidence="2 3">ALL</strain>
    </source>
</reference>
<keyword evidence="1" id="KW-1133">Transmembrane helix</keyword>
<keyword evidence="1" id="KW-0472">Membrane</keyword>
<feature type="transmembrane region" description="Helical" evidence="1">
    <location>
        <begin position="91"/>
        <end position="112"/>
    </location>
</feature>
<keyword evidence="3" id="KW-1185">Reference proteome</keyword>
<proteinExistence type="predicted"/>
<keyword evidence="1" id="KW-0812">Transmembrane</keyword>
<reference evidence="2 3" key="2">
    <citation type="journal article" date="2019" name="G3 (Bethesda)">
        <title>Hybrid Assembly of the Genome of the Entomopathogenic Nematode Steinernema carpocapsae Identifies the X-Chromosome.</title>
        <authorList>
            <person name="Serra L."/>
            <person name="Macchietto M."/>
            <person name="Macias-Munoz A."/>
            <person name="McGill C.J."/>
            <person name="Rodriguez I.M."/>
            <person name="Rodriguez B."/>
            <person name="Murad R."/>
            <person name="Mortazavi A."/>
        </authorList>
    </citation>
    <scope>NUCLEOTIDE SEQUENCE [LARGE SCALE GENOMIC DNA]</scope>
    <source>
        <strain evidence="2 3">ALL</strain>
    </source>
</reference>
<accession>A0A4U8UVL1</accession>
<dbReference type="Proteomes" id="UP000298663">
    <property type="component" value="Unassembled WGS sequence"/>
</dbReference>
<organism evidence="2 3">
    <name type="scientific">Steinernema carpocapsae</name>
    <name type="common">Entomopathogenic nematode</name>
    <dbReference type="NCBI Taxonomy" id="34508"/>
    <lineage>
        <taxon>Eukaryota</taxon>
        <taxon>Metazoa</taxon>
        <taxon>Ecdysozoa</taxon>
        <taxon>Nematoda</taxon>
        <taxon>Chromadorea</taxon>
        <taxon>Rhabditida</taxon>
        <taxon>Tylenchina</taxon>
        <taxon>Panagrolaimomorpha</taxon>
        <taxon>Strongyloidoidea</taxon>
        <taxon>Steinernematidae</taxon>
        <taxon>Steinernema</taxon>
    </lineage>
</organism>
<sequence>MPLSYYPNSSYLCTACREVQKMHFIAAEACAHHKPKELLSCLRAKRRQAFLCRSQKSFSSPPCFHHCAGVSTRFVTQLATIFRDVRSDFSLFYRCFWLLLIVLLSVIPRLCLT</sequence>
<comment type="caution">
    <text evidence="2">The sequence shown here is derived from an EMBL/GenBank/DDBJ whole genome shotgun (WGS) entry which is preliminary data.</text>
</comment>
<evidence type="ECO:0000313" key="3">
    <source>
        <dbReference type="Proteomes" id="UP000298663"/>
    </source>
</evidence>
<protein>
    <submittedName>
        <fullName evidence="2">Uncharacterized protein</fullName>
    </submittedName>
</protein>
<name>A0A4U8UVL1_STECR</name>
<gene>
    <name evidence="2" type="ORF">L596_004050</name>
</gene>
<dbReference type="AlphaFoldDB" id="A0A4U8UVL1"/>
<dbReference type="EMBL" id="AZBU02000001">
    <property type="protein sequence ID" value="TMS37024.1"/>
    <property type="molecule type" value="Genomic_DNA"/>
</dbReference>
<evidence type="ECO:0000313" key="2">
    <source>
        <dbReference type="EMBL" id="TMS37024.1"/>
    </source>
</evidence>